<dbReference type="InterPro" id="IPR013094">
    <property type="entry name" value="AB_hydrolase_3"/>
</dbReference>
<feature type="domain" description="Alpha/beta hydrolase fold-3" evidence="2">
    <location>
        <begin position="81"/>
        <end position="287"/>
    </location>
</feature>
<dbReference type="GO" id="GO:0016787">
    <property type="term" value="F:hydrolase activity"/>
    <property type="evidence" value="ECO:0007669"/>
    <property type="project" value="UniProtKB-KW"/>
</dbReference>
<name>A0A2G9C4J8_9BURK</name>
<accession>A0A2G9C4J8</accession>
<comment type="caution">
    <text evidence="3">The sequence shown here is derived from an EMBL/GenBank/DDBJ whole genome shotgun (WGS) entry which is preliminary data.</text>
</comment>
<dbReference type="OrthoDB" id="9794445at2"/>
<evidence type="ECO:0000256" key="1">
    <source>
        <dbReference type="ARBA" id="ARBA00022801"/>
    </source>
</evidence>
<proteinExistence type="predicted"/>
<evidence type="ECO:0000259" key="2">
    <source>
        <dbReference type="Pfam" id="PF07859"/>
    </source>
</evidence>
<gene>
    <name evidence="3" type="ORF">CS062_20565</name>
</gene>
<dbReference type="SUPFAM" id="SSF53474">
    <property type="entry name" value="alpha/beta-Hydrolases"/>
    <property type="match status" value="1"/>
</dbReference>
<sequence>MPLHPDLEAFLDLVNAANADGPALHELSAAQARAAYDRSTGALDLPGPDLPCEALTLPARDGHALPARLYRGDIAPRAPVLLFFHGGGYVLGGLDSHDSLCRDLARQADCAVLAVDYRRAPEHRFPTAFHDAEDAAAWLRAHAGALGLDPARIAVGGDSVGGTLATALTVAARDAGLAQPVLQLLLYPCTSAHQDTPSHRRLATGHLLEQRNLQWMFSQYLRDDTDRLDWRFAPLQAASLQGLAPAHLALAEFDPLLDEGLAYARALEAAGVRTDVQVYAGMVHDFARLGNVVEDATRLRADAAAALAHAFR</sequence>
<dbReference type="InterPro" id="IPR050300">
    <property type="entry name" value="GDXG_lipolytic_enzyme"/>
</dbReference>
<dbReference type="Pfam" id="PF07859">
    <property type="entry name" value="Abhydrolase_3"/>
    <property type="match status" value="1"/>
</dbReference>
<dbReference type="Gene3D" id="3.40.50.1820">
    <property type="entry name" value="alpha/beta hydrolase"/>
    <property type="match status" value="1"/>
</dbReference>
<dbReference type="Proteomes" id="UP000231501">
    <property type="component" value="Unassembled WGS sequence"/>
</dbReference>
<dbReference type="RefSeq" id="WP_099863442.1">
    <property type="nucleotide sequence ID" value="NZ_PEOG01000071.1"/>
</dbReference>
<keyword evidence="1" id="KW-0378">Hydrolase</keyword>
<evidence type="ECO:0000313" key="4">
    <source>
        <dbReference type="Proteomes" id="UP000231501"/>
    </source>
</evidence>
<reference evidence="3 4" key="1">
    <citation type="submission" date="2017-11" db="EMBL/GenBank/DDBJ databases">
        <title>Draft genome sequence of Mitsuaria sp. HWN-4.</title>
        <authorList>
            <person name="Gundlapally S.R."/>
        </authorList>
    </citation>
    <scope>NUCLEOTIDE SEQUENCE [LARGE SCALE GENOMIC DNA]</scope>
    <source>
        <strain evidence="3 4">HWN-4</strain>
    </source>
</reference>
<dbReference type="PANTHER" id="PTHR48081:SF8">
    <property type="entry name" value="ALPHA_BETA HYDROLASE FOLD-3 DOMAIN-CONTAINING PROTEIN-RELATED"/>
    <property type="match status" value="1"/>
</dbReference>
<dbReference type="InterPro" id="IPR029058">
    <property type="entry name" value="AB_hydrolase_fold"/>
</dbReference>
<protein>
    <submittedName>
        <fullName evidence="3">Esterase</fullName>
    </submittedName>
</protein>
<dbReference type="EMBL" id="PEOG01000071">
    <property type="protein sequence ID" value="PIM51295.1"/>
    <property type="molecule type" value="Genomic_DNA"/>
</dbReference>
<dbReference type="AlphaFoldDB" id="A0A2G9C4J8"/>
<organism evidence="3 4">
    <name type="scientific">Roseateles chitinivorans</name>
    <dbReference type="NCBI Taxonomy" id="2917965"/>
    <lineage>
        <taxon>Bacteria</taxon>
        <taxon>Pseudomonadati</taxon>
        <taxon>Pseudomonadota</taxon>
        <taxon>Betaproteobacteria</taxon>
        <taxon>Burkholderiales</taxon>
        <taxon>Sphaerotilaceae</taxon>
        <taxon>Roseateles</taxon>
    </lineage>
</organism>
<evidence type="ECO:0000313" key="3">
    <source>
        <dbReference type="EMBL" id="PIM51295.1"/>
    </source>
</evidence>
<dbReference type="PANTHER" id="PTHR48081">
    <property type="entry name" value="AB HYDROLASE SUPERFAMILY PROTEIN C4A8.06C"/>
    <property type="match status" value="1"/>
</dbReference>
<keyword evidence="4" id="KW-1185">Reference proteome</keyword>